<evidence type="ECO:0000259" key="4">
    <source>
        <dbReference type="Pfam" id="PF05118"/>
    </source>
</evidence>
<dbReference type="Proteomes" id="UP000194469">
    <property type="component" value="Unassembled WGS sequence"/>
</dbReference>
<evidence type="ECO:0000256" key="3">
    <source>
        <dbReference type="ARBA" id="ARBA00023002"/>
    </source>
</evidence>
<dbReference type="InterPro" id="IPR011990">
    <property type="entry name" value="TPR-like_helical_dom_sf"/>
</dbReference>
<dbReference type="GO" id="GO:0051213">
    <property type="term" value="F:dioxygenase activity"/>
    <property type="evidence" value="ECO:0007669"/>
    <property type="project" value="UniProtKB-KW"/>
</dbReference>
<proteinExistence type="inferred from homology"/>
<dbReference type="SUPFAM" id="SSF48452">
    <property type="entry name" value="TPR-like"/>
    <property type="match status" value="1"/>
</dbReference>
<accession>A0A1Y6FUC0</accession>
<dbReference type="InterPro" id="IPR051821">
    <property type="entry name" value="Asp/Asn_beta-hydroxylase"/>
</dbReference>
<dbReference type="InterPro" id="IPR027443">
    <property type="entry name" value="IPNS-like_sf"/>
</dbReference>
<organism evidence="5 6">
    <name type="scientific">Sphingopyxis terrae subsp. ummariensis</name>
    <dbReference type="NCBI Taxonomy" id="429001"/>
    <lineage>
        <taxon>Bacteria</taxon>
        <taxon>Pseudomonadati</taxon>
        <taxon>Pseudomonadota</taxon>
        <taxon>Alphaproteobacteria</taxon>
        <taxon>Sphingomonadales</taxon>
        <taxon>Sphingomonadaceae</taxon>
        <taxon>Sphingopyxis</taxon>
    </lineage>
</organism>
<evidence type="ECO:0000313" key="6">
    <source>
        <dbReference type="Proteomes" id="UP000194469"/>
    </source>
</evidence>
<dbReference type="InterPro" id="IPR007803">
    <property type="entry name" value="Asp/Arg/Pro-Hydrxlase"/>
</dbReference>
<evidence type="ECO:0000256" key="2">
    <source>
        <dbReference type="ARBA" id="ARBA00022964"/>
    </source>
</evidence>
<evidence type="ECO:0000256" key="1">
    <source>
        <dbReference type="ARBA" id="ARBA00007730"/>
    </source>
</evidence>
<reference evidence="6" key="1">
    <citation type="submission" date="2017-04" db="EMBL/GenBank/DDBJ databases">
        <authorList>
            <person name="Varghese N."/>
            <person name="Submissions S."/>
        </authorList>
    </citation>
    <scope>NUCLEOTIDE SEQUENCE [LARGE SCALE GENOMIC DNA]</scope>
    <source>
        <strain evidence="6">UI2</strain>
    </source>
</reference>
<keyword evidence="3" id="KW-0560">Oxidoreductase</keyword>
<gene>
    <name evidence="5" type="ORF">SAMN06295984_2484</name>
</gene>
<sequence length="390" mass="42697">MVDPVMTVADATRLAQQGGQALQRGDAREARRALQPIAAAGLANAQIWMMLGEACRMEGDLYGQEQAADAVLEHDSNALRALVWKADCRRAAGDRRGAASWYGAALRLAENASPLPPSLTPLMQSAQASANALDAEFGVALDAGLAQRGFPVDRRSPALARALAVMRGTETAQSELQKPSSFFFPDLPQRRFYEREEFSWAPSVEAATDAIRSELRAALADPALFKPYLTHDTGRPRIDFGGMHDNPEWSALHLVEKGEPVTELASRFPKTLEALEQAPLCRISVRSPSVMFSLLQPGATIAPHHGMINARLICHLPLIIPGEGALRVAGEARQWTEGELMIFDDSVEHEAWNNADRDRIVLIFDIWRPELSDADRKGVAALFETVDTYL</sequence>
<dbReference type="Gene3D" id="2.60.120.330">
    <property type="entry name" value="B-lactam Antibiotic, Isopenicillin N Synthase, Chain"/>
    <property type="match status" value="1"/>
</dbReference>
<dbReference type="SUPFAM" id="SSF51197">
    <property type="entry name" value="Clavaminate synthase-like"/>
    <property type="match status" value="1"/>
</dbReference>
<dbReference type="EMBL" id="FXWL01000002">
    <property type="protein sequence ID" value="SMQ77071.1"/>
    <property type="molecule type" value="Genomic_DNA"/>
</dbReference>
<name>A0A1Y6FUC0_9SPHN</name>
<dbReference type="AlphaFoldDB" id="A0A1Y6FUC0"/>
<dbReference type="Gene3D" id="1.25.40.10">
    <property type="entry name" value="Tetratricopeptide repeat domain"/>
    <property type="match status" value="1"/>
</dbReference>
<feature type="domain" description="Aspartyl/asparaginy/proline hydroxylase" evidence="4">
    <location>
        <begin position="206"/>
        <end position="369"/>
    </location>
</feature>
<evidence type="ECO:0000313" key="5">
    <source>
        <dbReference type="EMBL" id="SMQ77071.1"/>
    </source>
</evidence>
<dbReference type="Pfam" id="PF05118">
    <property type="entry name" value="Asp_Arg_Hydrox"/>
    <property type="match status" value="1"/>
</dbReference>
<dbReference type="RefSeq" id="WP_086457343.1">
    <property type="nucleotide sequence ID" value="NZ_FXWL01000002.1"/>
</dbReference>
<keyword evidence="6" id="KW-1185">Reference proteome</keyword>
<comment type="similarity">
    <text evidence="1">Belongs to the aspartyl/asparaginyl beta-hydroxylase family.</text>
</comment>
<keyword evidence="2" id="KW-0223">Dioxygenase</keyword>
<protein>
    <submittedName>
        <fullName evidence="5">Aspartyl/asparaginyl beta-hydroxylase, cupin superfamily</fullName>
    </submittedName>
</protein>
<dbReference type="PANTHER" id="PTHR46332:SF5">
    <property type="entry name" value="ASPARTATE BETA-HYDROXYLASE DOMAIN CONTAINING 2"/>
    <property type="match status" value="1"/>
</dbReference>
<dbReference type="GO" id="GO:0016020">
    <property type="term" value="C:membrane"/>
    <property type="evidence" value="ECO:0007669"/>
    <property type="project" value="TreeGrafter"/>
</dbReference>
<dbReference type="PANTHER" id="PTHR46332">
    <property type="entry name" value="ASPARTATE BETA-HYDROXYLASE DOMAIN-CONTAINING PROTEIN 2"/>
    <property type="match status" value="1"/>
</dbReference>
<dbReference type="GeneID" id="303002122"/>